<evidence type="ECO:0000313" key="2">
    <source>
        <dbReference type="Proteomes" id="UP000649617"/>
    </source>
</evidence>
<sequence length="93" mass="10683">MPATKGAGHDAPVGWLKDLTLNMHRLHDWRHEITVGQPISKNLGFSWHPGLFTLIVNDPDIVRHMLKDEFNKYTKPDDLYDPPLGMSRAHFLI</sequence>
<protein>
    <submittedName>
        <fullName evidence="1">CYP704B1 protein</fullName>
    </submittedName>
</protein>
<keyword evidence="2" id="KW-1185">Reference proteome</keyword>
<organism evidence="1 2">
    <name type="scientific">Symbiodinium pilosum</name>
    <name type="common">Dinoflagellate</name>
    <dbReference type="NCBI Taxonomy" id="2952"/>
    <lineage>
        <taxon>Eukaryota</taxon>
        <taxon>Sar</taxon>
        <taxon>Alveolata</taxon>
        <taxon>Dinophyceae</taxon>
        <taxon>Suessiales</taxon>
        <taxon>Symbiodiniaceae</taxon>
        <taxon>Symbiodinium</taxon>
    </lineage>
</organism>
<dbReference type="EMBL" id="CAJNIZ010006447">
    <property type="protein sequence ID" value="CAE7250149.1"/>
    <property type="molecule type" value="Genomic_DNA"/>
</dbReference>
<reference evidence="1" key="1">
    <citation type="submission" date="2021-02" db="EMBL/GenBank/DDBJ databases">
        <authorList>
            <person name="Dougan E. K."/>
            <person name="Rhodes N."/>
            <person name="Thang M."/>
            <person name="Chan C."/>
        </authorList>
    </citation>
    <scope>NUCLEOTIDE SEQUENCE</scope>
</reference>
<dbReference type="Proteomes" id="UP000649617">
    <property type="component" value="Unassembled WGS sequence"/>
</dbReference>
<gene>
    <name evidence="1" type="primary">CYP704B1</name>
    <name evidence="1" type="ORF">SPIL2461_LOCUS4778</name>
</gene>
<evidence type="ECO:0000313" key="1">
    <source>
        <dbReference type="EMBL" id="CAE7250149.1"/>
    </source>
</evidence>
<comment type="caution">
    <text evidence="1">The sequence shown here is derived from an EMBL/GenBank/DDBJ whole genome shotgun (WGS) entry which is preliminary data.</text>
</comment>
<feature type="non-terminal residue" evidence="1">
    <location>
        <position position="1"/>
    </location>
</feature>
<name>A0A812LS62_SYMPI</name>
<accession>A0A812LS62</accession>
<proteinExistence type="predicted"/>
<dbReference type="AlphaFoldDB" id="A0A812LS62"/>